<dbReference type="GeneID" id="8739698"/>
<dbReference type="PANTHER" id="PTHR34106">
    <property type="entry name" value="GLYCOSIDASE"/>
    <property type="match status" value="1"/>
</dbReference>
<dbReference type="STRING" id="572546.Arcpr_1023"/>
<dbReference type="Pfam" id="PF04041">
    <property type="entry name" value="Glyco_hydro_130"/>
    <property type="match status" value="1"/>
</dbReference>
<dbReference type="RefSeq" id="WP_012940419.1">
    <property type="nucleotide sequence ID" value="NC_013741.1"/>
</dbReference>
<sequence>MFKFTENAHEISKTRENYTIDIARRLTVITADRIHLKRFPISNPITAFNPAMIVEGDDVYVYARVVVGYYIYASAIAEIRMSLADVYLDSTSHYSADLVLYPSGKYDIWGTEDPRVVVIDGKPFMTYCGRTVAYFDPHIRVERTLPVTAVKEKGMWRKVCVHRFPEPIRKHIVSDKDAFILKTKDGLKMFHRPHTDEENFYLAVSDIDGIYEGYEEATLLNTTVVMTEASFEEKIGWSTPPVEVDGEYLFLAHGLERDSKAYKIFALTMNRDLEITAVTPHYIMEPKEIYEIYGDRPFVVFPCGACIVDDSLLVSYGCADFAVGICEFDLSELMSILDKNRIK</sequence>
<keyword evidence="1" id="KW-0328">Glycosyltransferase</keyword>
<gene>
    <name evidence="3" type="ordered locus">Arcpr_1023</name>
</gene>
<organism evidence="3 4">
    <name type="scientific">Archaeoglobus profundus (strain DSM 5631 / JCM 9629 / NBRC 100127 / Av18)</name>
    <dbReference type="NCBI Taxonomy" id="572546"/>
    <lineage>
        <taxon>Archaea</taxon>
        <taxon>Methanobacteriati</taxon>
        <taxon>Methanobacteriota</taxon>
        <taxon>Archaeoglobi</taxon>
        <taxon>Archaeoglobales</taxon>
        <taxon>Archaeoglobaceae</taxon>
        <taxon>Archaeoglobus</taxon>
    </lineage>
</organism>
<dbReference type="OrthoDB" id="6245at2157"/>
<dbReference type="eggNOG" id="arCOG04084">
    <property type="taxonomic scope" value="Archaea"/>
</dbReference>
<name>D2RD89_ARCPA</name>
<keyword evidence="3" id="KW-0378">Hydrolase</keyword>
<dbReference type="GO" id="GO:0016798">
    <property type="term" value="F:hydrolase activity, acting on glycosyl bonds"/>
    <property type="evidence" value="ECO:0007669"/>
    <property type="project" value="UniProtKB-KW"/>
</dbReference>
<dbReference type="HOGENOM" id="CLU_800776_0_0_2"/>
<keyword evidence="2" id="KW-0808">Transferase</keyword>
<keyword evidence="4" id="KW-1185">Reference proteome</keyword>
<dbReference type="Gene3D" id="2.115.10.20">
    <property type="entry name" value="Glycosyl hydrolase domain, family 43"/>
    <property type="match status" value="1"/>
</dbReference>
<dbReference type="InterPro" id="IPR007184">
    <property type="entry name" value="Mannoside_phosphorylase"/>
</dbReference>
<evidence type="ECO:0000256" key="1">
    <source>
        <dbReference type="ARBA" id="ARBA00022676"/>
    </source>
</evidence>
<dbReference type="EMBL" id="CP001857">
    <property type="protein sequence ID" value="ADB58083.1"/>
    <property type="molecule type" value="Genomic_DNA"/>
</dbReference>
<evidence type="ECO:0000256" key="2">
    <source>
        <dbReference type="ARBA" id="ARBA00022679"/>
    </source>
</evidence>
<protein>
    <submittedName>
        <fullName evidence="3">Glycosidase PH1107-related protein</fullName>
    </submittedName>
</protein>
<dbReference type="GO" id="GO:0016757">
    <property type="term" value="F:glycosyltransferase activity"/>
    <property type="evidence" value="ECO:0007669"/>
    <property type="project" value="UniProtKB-KW"/>
</dbReference>
<dbReference type="Proteomes" id="UP000001901">
    <property type="component" value="Chromosome"/>
</dbReference>
<reference evidence="3 4" key="1">
    <citation type="journal article" date="2010" name="Stand. Genomic Sci.">
        <title>Complete genome sequence of Archaeoglobus profundus type strain (AV18).</title>
        <authorList>
            <person name="von Jan M."/>
            <person name="Lapidus A."/>
            <person name="Del Rio T.G."/>
            <person name="Copeland A."/>
            <person name="Tice H."/>
            <person name="Cheng J.F."/>
            <person name="Lucas S."/>
            <person name="Chen F."/>
            <person name="Nolan M."/>
            <person name="Goodwin L."/>
            <person name="Han C."/>
            <person name="Pitluck S."/>
            <person name="Liolios K."/>
            <person name="Ivanova N."/>
            <person name="Mavromatis K."/>
            <person name="Ovchinnikova G."/>
            <person name="Chertkov O."/>
            <person name="Pati A."/>
            <person name="Chen A."/>
            <person name="Palaniappan K."/>
            <person name="Land M."/>
            <person name="Hauser L."/>
            <person name="Chang Y.J."/>
            <person name="Jeffries C.D."/>
            <person name="Saunders E."/>
            <person name="Brettin T."/>
            <person name="Detter J.C."/>
            <person name="Chain P."/>
            <person name="Eichinger K."/>
            <person name="Huber H."/>
            <person name="Spring S."/>
            <person name="Rohde M."/>
            <person name="Goker M."/>
            <person name="Wirth R."/>
            <person name="Woyke T."/>
            <person name="Bristow J."/>
            <person name="Eisen J.A."/>
            <person name="Markowitz V."/>
            <person name="Hugenholtz P."/>
            <person name="Kyrpides N.C."/>
            <person name="Klenk H.P."/>
        </authorList>
    </citation>
    <scope>NUCLEOTIDE SEQUENCE [LARGE SCALE GENOMIC DNA]</scope>
    <source>
        <strain evidence="4">DSM 5631 / JCM 9629 / NBRC 100127 / Av18</strain>
    </source>
</reference>
<keyword evidence="3" id="KW-0326">Glycosidase</keyword>
<proteinExistence type="predicted"/>
<dbReference type="AlphaFoldDB" id="D2RD89"/>
<accession>D2RD89</accession>
<evidence type="ECO:0000313" key="3">
    <source>
        <dbReference type="EMBL" id="ADB58083.1"/>
    </source>
</evidence>
<dbReference type="SUPFAM" id="SSF75005">
    <property type="entry name" value="Arabinanase/levansucrase/invertase"/>
    <property type="match status" value="1"/>
</dbReference>
<evidence type="ECO:0000313" key="4">
    <source>
        <dbReference type="Proteomes" id="UP000001901"/>
    </source>
</evidence>
<dbReference type="InterPro" id="IPR023296">
    <property type="entry name" value="Glyco_hydro_beta-prop_sf"/>
</dbReference>
<dbReference type="PANTHER" id="PTHR34106:SF5">
    <property type="entry name" value="GLYCOSIDASE"/>
    <property type="match status" value="1"/>
</dbReference>
<dbReference type="PaxDb" id="572546-Arcpr_1023"/>
<dbReference type="KEGG" id="apo:Arcpr_1023"/>